<dbReference type="Proteomes" id="UP000799440">
    <property type="component" value="Unassembled WGS sequence"/>
</dbReference>
<keyword evidence="2" id="KW-1185">Reference proteome</keyword>
<dbReference type="OrthoDB" id="5296at2759"/>
<gene>
    <name evidence="1" type="ORF">M011DRAFT_463258</name>
</gene>
<dbReference type="PANTHER" id="PTHR45458:SF1">
    <property type="entry name" value="SHORT CHAIN DEHYDROGENASE"/>
    <property type="match status" value="1"/>
</dbReference>
<proteinExistence type="predicted"/>
<dbReference type="InterPro" id="IPR002347">
    <property type="entry name" value="SDR_fam"/>
</dbReference>
<name>A0A6A6VR96_9PLEO</name>
<evidence type="ECO:0000313" key="2">
    <source>
        <dbReference type="Proteomes" id="UP000799440"/>
    </source>
</evidence>
<dbReference type="GO" id="GO:0016616">
    <property type="term" value="F:oxidoreductase activity, acting on the CH-OH group of donors, NAD or NADP as acceptor"/>
    <property type="evidence" value="ECO:0007669"/>
    <property type="project" value="TreeGrafter"/>
</dbReference>
<dbReference type="InterPro" id="IPR036291">
    <property type="entry name" value="NAD(P)-bd_dom_sf"/>
</dbReference>
<sequence>MPHPRTILITGASSGLGHAFLTHYSSLSPQPTIHALDIHIPAQSTSRFSTVTFWKVDITSTSELQDLSAKLQEQGTKVDLLIHCAGIRGLVPNVREAEESRDTKPAETWEVMDHATFMKTVEVNTWGTFNVLKCLIPLLKFTPTTDESHEEPEARPKAIVLSSRMGSMTAYTEGGGYAYRASKAALNAVVRGFVVDVPEVTFLLLHPRKVETGLVPWREEGARRIEDVIGDCLETIEKADSSWSGRFVDPWGNDIAW</sequence>
<dbReference type="SUPFAM" id="SSF51735">
    <property type="entry name" value="NAD(P)-binding Rossmann-fold domains"/>
    <property type="match status" value="1"/>
</dbReference>
<organism evidence="1 2">
    <name type="scientific">Sporormia fimetaria CBS 119925</name>
    <dbReference type="NCBI Taxonomy" id="1340428"/>
    <lineage>
        <taxon>Eukaryota</taxon>
        <taxon>Fungi</taxon>
        <taxon>Dikarya</taxon>
        <taxon>Ascomycota</taxon>
        <taxon>Pezizomycotina</taxon>
        <taxon>Dothideomycetes</taxon>
        <taxon>Pleosporomycetidae</taxon>
        <taxon>Pleosporales</taxon>
        <taxon>Sporormiaceae</taxon>
        <taxon>Sporormia</taxon>
    </lineage>
</organism>
<dbReference type="Pfam" id="PF00106">
    <property type="entry name" value="adh_short"/>
    <property type="match status" value="1"/>
</dbReference>
<dbReference type="InterPro" id="IPR052184">
    <property type="entry name" value="SDR_enzymes"/>
</dbReference>
<protein>
    <submittedName>
        <fullName evidence="1">NAD(P)-binding protein</fullName>
    </submittedName>
</protein>
<dbReference type="EMBL" id="MU006561">
    <property type="protein sequence ID" value="KAF2751747.1"/>
    <property type="molecule type" value="Genomic_DNA"/>
</dbReference>
<dbReference type="Gene3D" id="3.40.50.720">
    <property type="entry name" value="NAD(P)-binding Rossmann-like Domain"/>
    <property type="match status" value="1"/>
</dbReference>
<evidence type="ECO:0000313" key="1">
    <source>
        <dbReference type="EMBL" id="KAF2751747.1"/>
    </source>
</evidence>
<accession>A0A6A6VR96</accession>
<dbReference type="PANTHER" id="PTHR45458">
    <property type="entry name" value="SHORT-CHAIN DEHYDROGENASE/REDUCTASE SDR"/>
    <property type="match status" value="1"/>
</dbReference>
<dbReference type="AlphaFoldDB" id="A0A6A6VR96"/>
<reference evidence="1" key="1">
    <citation type="journal article" date="2020" name="Stud. Mycol.">
        <title>101 Dothideomycetes genomes: a test case for predicting lifestyles and emergence of pathogens.</title>
        <authorList>
            <person name="Haridas S."/>
            <person name="Albert R."/>
            <person name="Binder M."/>
            <person name="Bloem J."/>
            <person name="Labutti K."/>
            <person name="Salamov A."/>
            <person name="Andreopoulos B."/>
            <person name="Baker S."/>
            <person name="Barry K."/>
            <person name="Bills G."/>
            <person name="Bluhm B."/>
            <person name="Cannon C."/>
            <person name="Castanera R."/>
            <person name="Culley D."/>
            <person name="Daum C."/>
            <person name="Ezra D."/>
            <person name="Gonzalez J."/>
            <person name="Henrissat B."/>
            <person name="Kuo A."/>
            <person name="Liang C."/>
            <person name="Lipzen A."/>
            <person name="Lutzoni F."/>
            <person name="Magnuson J."/>
            <person name="Mondo S."/>
            <person name="Nolan M."/>
            <person name="Ohm R."/>
            <person name="Pangilinan J."/>
            <person name="Park H.-J."/>
            <person name="Ramirez L."/>
            <person name="Alfaro M."/>
            <person name="Sun H."/>
            <person name="Tritt A."/>
            <person name="Yoshinaga Y."/>
            <person name="Zwiers L.-H."/>
            <person name="Turgeon B."/>
            <person name="Goodwin S."/>
            <person name="Spatafora J."/>
            <person name="Crous P."/>
            <person name="Grigoriev I."/>
        </authorList>
    </citation>
    <scope>NUCLEOTIDE SEQUENCE</scope>
    <source>
        <strain evidence="1">CBS 119925</strain>
    </source>
</reference>
<dbReference type="PRINTS" id="PR00081">
    <property type="entry name" value="GDHRDH"/>
</dbReference>